<name>A0A1X6NTV4_PORUM</name>
<feature type="region of interest" description="Disordered" evidence="6">
    <location>
        <begin position="14"/>
        <end position="135"/>
    </location>
</feature>
<feature type="region of interest" description="Disordered" evidence="6">
    <location>
        <begin position="554"/>
        <end position="577"/>
    </location>
</feature>
<feature type="transmembrane region" description="Helical" evidence="7">
    <location>
        <begin position="375"/>
        <end position="401"/>
    </location>
</feature>
<evidence type="ECO:0000256" key="5">
    <source>
        <dbReference type="ARBA" id="ARBA00023136"/>
    </source>
</evidence>
<protein>
    <submittedName>
        <fullName evidence="8">Uncharacterized protein</fullName>
    </submittedName>
</protein>
<dbReference type="EMBL" id="KV919093">
    <property type="protein sequence ID" value="OSX72005.1"/>
    <property type="molecule type" value="Genomic_DNA"/>
</dbReference>
<evidence type="ECO:0000313" key="8">
    <source>
        <dbReference type="EMBL" id="OSX72005.1"/>
    </source>
</evidence>
<dbReference type="PANTHER" id="PTHR11266">
    <property type="entry name" value="PEROXISOMAL MEMBRANE PROTEIN 2, PXMP2 MPV17"/>
    <property type="match status" value="1"/>
</dbReference>
<dbReference type="InterPro" id="IPR007248">
    <property type="entry name" value="Mpv17_PMP22"/>
</dbReference>
<feature type="transmembrane region" description="Helical" evidence="7">
    <location>
        <begin position="421"/>
        <end position="440"/>
    </location>
</feature>
<keyword evidence="3 7" id="KW-0812">Transmembrane</keyword>
<keyword evidence="5 7" id="KW-0472">Membrane</keyword>
<reference evidence="8 9" key="1">
    <citation type="submission" date="2017-03" db="EMBL/GenBank/DDBJ databases">
        <title>WGS assembly of Porphyra umbilicalis.</title>
        <authorList>
            <person name="Brawley S.H."/>
            <person name="Blouin N.A."/>
            <person name="Ficko-Blean E."/>
            <person name="Wheeler G.L."/>
            <person name="Lohr M."/>
            <person name="Goodson H.V."/>
            <person name="Jenkins J.W."/>
            <person name="Blaby-Haas C.E."/>
            <person name="Helliwell K.E."/>
            <person name="Chan C."/>
            <person name="Marriage T."/>
            <person name="Bhattacharya D."/>
            <person name="Klein A.S."/>
            <person name="Badis Y."/>
            <person name="Brodie J."/>
            <person name="Cao Y."/>
            <person name="Collen J."/>
            <person name="Dittami S.M."/>
            <person name="Gachon C.M."/>
            <person name="Green B.R."/>
            <person name="Karpowicz S."/>
            <person name="Kim J.W."/>
            <person name="Kudahl U."/>
            <person name="Lin S."/>
            <person name="Michel G."/>
            <person name="Mittag M."/>
            <person name="Olson B.J."/>
            <person name="Pangilinan J."/>
            <person name="Peng Y."/>
            <person name="Qiu H."/>
            <person name="Shu S."/>
            <person name="Singer J.T."/>
            <person name="Smith A.G."/>
            <person name="Sprecher B.N."/>
            <person name="Wagner V."/>
            <person name="Wang W."/>
            <person name="Wang Z.-Y."/>
            <person name="Yan J."/>
            <person name="Yarish C."/>
            <person name="Zoeuner-Riek S."/>
            <person name="Zhuang Y."/>
            <person name="Zou Y."/>
            <person name="Lindquist E.A."/>
            <person name="Grimwood J."/>
            <person name="Barry K."/>
            <person name="Rokhsar D.S."/>
            <person name="Schmutz J."/>
            <person name="Stiller J.W."/>
            <person name="Grossman A.R."/>
            <person name="Prochnik S.E."/>
        </authorList>
    </citation>
    <scope>NUCLEOTIDE SEQUENCE [LARGE SCALE GENOMIC DNA]</scope>
    <source>
        <strain evidence="8">4086291</strain>
    </source>
</reference>
<feature type="compositionally biased region" description="Gly residues" evidence="6">
    <location>
        <begin position="74"/>
        <end position="89"/>
    </location>
</feature>
<dbReference type="GO" id="GO:0005737">
    <property type="term" value="C:cytoplasm"/>
    <property type="evidence" value="ECO:0007669"/>
    <property type="project" value="TreeGrafter"/>
</dbReference>
<evidence type="ECO:0000256" key="6">
    <source>
        <dbReference type="SAM" id="MobiDB-lite"/>
    </source>
</evidence>
<dbReference type="AlphaFoldDB" id="A0A1X6NTV4"/>
<evidence type="ECO:0000256" key="3">
    <source>
        <dbReference type="ARBA" id="ARBA00022692"/>
    </source>
</evidence>
<gene>
    <name evidence="8" type="ORF">BU14_0483s0019</name>
</gene>
<organism evidence="8 9">
    <name type="scientific">Porphyra umbilicalis</name>
    <name type="common">Purple laver</name>
    <name type="synonym">Red alga</name>
    <dbReference type="NCBI Taxonomy" id="2786"/>
    <lineage>
        <taxon>Eukaryota</taxon>
        <taxon>Rhodophyta</taxon>
        <taxon>Bangiophyceae</taxon>
        <taxon>Bangiales</taxon>
        <taxon>Bangiaceae</taxon>
        <taxon>Porphyra</taxon>
    </lineage>
</organism>
<dbReference type="OrthoDB" id="430207at2759"/>
<dbReference type="Pfam" id="PF04117">
    <property type="entry name" value="Mpv17_PMP22"/>
    <property type="match status" value="1"/>
</dbReference>
<comment type="subcellular location">
    <subcellularLocation>
        <location evidence="1">Membrane</location>
        <topology evidence="1">Multi-pass membrane protein</topology>
    </subcellularLocation>
</comment>
<evidence type="ECO:0000313" key="9">
    <source>
        <dbReference type="Proteomes" id="UP000218209"/>
    </source>
</evidence>
<sequence>MSVSVETVAAVVSARHSTPRPGGHAGVAGAPVNGGGGSGGGGGGRHGGGLRDLDASRTWSPSPTSIVSAHRGRGGGGGGKRGGGGGGGGDDAHDDDGAGEGGRGMPPRYHGDDPAPLRAPSERLCGPASGSLPTLPLAPRPIVAAGAAVGKTGPPPLGIVGATGGREAPWRLAAKVSAVIEGAVGTPVAQRPSPTASPGRVEPSPVRLEPHAYVRVPTDGAVWKGGAAELAGRAGATTPAVTPPVVGPLSGGLPAAIIGDPTASHRETVAARGTLAERGPLVVYHSAPEVVAGGGASPVVGNTKASVGTPRFLASLASRVQVMAEHGSAVTAKRARMAGVLRRLLIGVLIVLFLIAFASFVRLHATTIRRTCRRLLLIYIHILHARPLVSRAISAGVIFLSADFLAQRLSSSTTPFDYVRLLRYSSYGLIVMGPFLYLWYSVMHLYGPDDTLIGAAQKALFEQITLEPLCIGGYMVWDGAMRRRPMGEVRARLRAQFWGLLLKNAVFWVPANFSNYAAGTPDLRVLYANLCSLFWNVYFSSFVNSLPDTVAGAGSSTGGLGKGRRPPSPPQDESCGV</sequence>
<feature type="transmembrane region" description="Helical" evidence="7">
    <location>
        <begin position="344"/>
        <end position="363"/>
    </location>
</feature>
<keyword evidence="4 7" id="KW-1133">Transmembrane helix</keyword>
<accession>A0A1X6NTV4</accession>
<feature type="region of interest" description="Disordered" evidence="6">
    <location>
        <begin position="186"/>
        <end position="205"/>
    </location>
</feature>
<evidence type="ECO:0000256" key="4">
    <source>
        <dbReference type="ARBA" id="ARBA00022989"/>
    </source>
</evidence>
<evidence type="ECO:0000256" key="7">
    <source>
        <dbReference type="SAM" id="Phobius"/>
    </source>
</evidence>
<comment type="similarity">
    <text evidence="2">Belongs to the peroxisomal membrane protein PXMP2/4 family.</text>
</comment>
<dbReference type="GO" id="GO:0016020">
    <property type="term" value="C:membrane"/>
    <property type="evidence" value="ECO:0007669"/>
    <property type="project" value="UniProtKB-SubCell"/>
</dbReference>
<proteinExistence type="inferred from homology"/>
<feature type="compositionally biased region" description="Polar residues" evidence="6">
    <location>
        <begin position="57"/>
        <end position="67"/>
    </location>
</feature>
<dbReference type="Proteomes" id="UP000218209">
    <property type="component" value="Unassembled WGS sequence"/>
</dbReference>
<feature type="compositionally biased region" description="Gly residues" evidence="6">
    <location>
        <begin position="32"/>
        <end position="47"/>
    </location>
</feature>
<evidence type="ECO:0000256" key="2">
    <source>
        <dbReference type="ARBA" id="ARBA00006824"/>
    </source>
</evidence>
<keyword evidence="9" id="KW-1185">Reference proteome</keyword>
<evidence type="ECO:0000256" key="1">
    <source>
        <dbReference type="ARBA" id="ARBA00004141"/>
    </source>
</evidence>